<protein>
    <submittedName>
        <fullName evidence="2">Uncharacterized protein</fullName>
    </submittedName>
</protein>
<dbReference type="EMBL" id="GGEC01011112">
    <property type="protein sequence ID" value="MBW91595.1"/>
    <property type="molecule type" value="Transcribed_RNA"/>
</dbReference>
<sequence>MHYQLRPTICNLLCLYRFYNKVFCLGLVSIIWIISDNEMIFSIMVGDFGLARWKTGDFVLFRQGYLAHRGELQKLLFREVISAFPVIDEQIQVSF</sequence>
<proteinExistence type="predicted"/>
<dbReference type="AlphaFoldDB" id="A0A2P2JDP6"/>
<keyword evidence="1" id="KW-0472">Membrane</keyword>
<reference evidence="2" key="1">
    <citation type="submission" date="2018-02" db="EMBL/GenBank/DDBJ databases">
        <title>Rhizophora mucronata_Transcriptome.</title>
        <authorList>
            <person name="Meera S.P."/>
            <person name="Sreeshan A."/>
            <person name="Augustine A."/>
        </authorList>
    </citation>
    <scope>NUCLEOTIDE SEQUENCE</scope>
    <source>
        <tissue evidence="2">Leaf</tissue>
    </source>
</reference>
<accession>A0A2P2JDP6</accession>
<evidence type="ECO:0000256" key="1">
    <source>
        <dbReference type="SAM" id="Phobius"/>
    </source>
</evidence>
<feature type="transmembrane region" description="Helical" evidence="1">
    <location>
        <begin position="12"/>
        <end position="34"/>
    </location>
</feature>
<organism evidence="2">
    <name type="scientific">Rhizophora mucronata</name>
    <name type="common">Asiatic mangrove</name>
    <dbReference type="NCBI Taxonomy" id="61149"/>
    <lineage>
        <taxon>Eukaryota</taxon>
        <taxon>Viridiplantae</taxon>
        <taxon>Streptophyta</taxon>
        <taxon>Embryophyta</taxon>
        <taxon>Tracheophyta</taxon>
        <taxon>Spermatophyta</taxon>
        <taxon>Magnoliopsida</taxon>
        <taxon>eudicotyledons</taxon>
        <taxon>Gunneridae</taxon>
        <taxon>Pentapetalae</taxon>
        <taxon>rosids</taxon>
        <taxon>fabids</taxon>
        <taxon>Malpighiales</taxon>
        <taxon>Rhizophoraceae</taxon>
        <taxon>Rhizophora</taxon>
    </lineage>
</organism>
<evidence type="ECO:0000313" key="2">
    <source>
        <dbReference type="EMBL" id="MBW91595.1"/>
    </source>
</evidence>
<name>A0A2P2JDP6_RHIMU</name>
<keyword evidence="1" id="KW-0812">Transmembrane</keyword>
<keyword evidence="1" id="KW-1133">Transmembrane helix</keyword>